<sequence>MDIAGLIGSAFADGQVLTVPWGIDYFSVVVGVLTGALFACDRKLDIIGTVVLGLLTGYGGGIIRDVLLQDKGVYFTSHPDLILLCIVLCAFVFYFRGLFKHLDATVFFADALSVGLFALAGASKAYACGEGFVLTVILGAITAVGGGAVRDICVGETPGIFQQSNFYAVAGLGGALLFTVLAYLGSPLVVAGIACVLAVVLLRYWSVYFDWKTRDEADLTPHVTRGLGSLKRLVSGVFLHGGDRISVRRQRKRSRARKGDREGEGRR</sequence>
<evidence type="ECO:0000256" key="6">
    <source>
        <dbReference type="ARBA" id="ARBA00023136"/>
    </source>
</evidence>
<dbReference type="PANTHER" id="PTHR30506">
    <property type="entry name" value="INNER MEMBRANE PROTEIN"/>
    <property type="match status" value="1"/>
</dbReference>
<feature type="domain" description="Glycine transporter" evidence="9">
    <location>
        <begin position="23"/>
        <end position="95"/>
    </location>
</feature>
<keyword evidence="3" id="KW-1003">Cell membrane</keyword>
<evidence type="ECO:0000256" key="7">
    <source>
        <dbReference type="SAM" id="MobiDB-lite"/>
    </source>
</evidence>
<comment type="caution">
    <text evidence="10">The sequence shown here is derived from an EMBL/GenBank/DDBJ whole genome shotgun (WGS) entry which is preliminary data.</text>
</comment>
<evidence type="ECO:0000259" key="9">
    <source>
        <dbReference type="Pfam" id="PF03458"/>
    </source>
</evidence>
<dbReference type="RefSeq" id="WP_185905621.1">
    <property type="nucleotide sequence ID" value="NZ_JACMSE010000008.1"/>
</dbReference>
<evidence type="ECO:0000256" key="8">
    <source>
        <dbReference type="SAM" id="Phobius"/>
    </source>
</evidence>
<dbReference type="PANTHER" id="PTHR30506:SF3">
    <property type="entry name" value="UPF0126 INNER MEMBRANE PROTEIN YADS-RELATED"/>
    <property type="match status" value="1"/>
</dbReference>
<feature type="compositionally biased region" description="Basic and acidic residues" evidence="7">
    <location>
        <begin position="257"/>
        <end position="267"/>
    </location>
</feature>
<feature type="transmembrane region" description="Helical" evidence="8">
    <location>
        <begin position="107"/>
        <end position="126"/>
    </location>
</feature>
<keyword evidence="6 8" id="KW-0472">Membrane</keyword>
<protein>
    <submittedName>
        <fullName evidence="10">TRIC cation channel family protein</fullName>
    </submittedName>
</protein>
<feature type="transmembrane region" description="Helical" evidence="8">
    <location>
        <begin position="75"/>
        <end position="95"/>
    </location>
</feature>
<organism evidence="10 11">
    <name type="scientific">Gordonibacter massiliensis</name>
    <name type="common">ex Traore et al. 2017</name>
    <dbReference type="NCBI Taxonomy" id="1841863"/>
    <lineage>
        <taxon>Bacteria</taxon>
        <taxon>Bacillati</taxon>
        <taxon>Actinomycetota</taxon>
        <taxon>Coriobacteriia</taxon>
        <taxon>Eggerthellales</taxon>
        <taxon>Eggerthellaceae</taxon>
        <taxon>Gordonibacter</taxon>
    </lineage>
</organism>
<dbReference type="AlphaFoldDB" id="A0A842JJC6"/>
<keyword evidence="4 8" id="KW-0812">Transmembrane</keyword>
<feature type="transmembrane region" description="Helical" evidence="8">
    <location>
        <begin position="132"/>
        <end position="153"/>
    </location>
</feature>
<comment type="subcellular location">
    <subcellularLocation>
        <location evidence="1">Cell membrane</location>
        <topology evidence="1">Multi-pass membrane protein</topology>
    </subcellularLocation>
</comment>
<feature type="domain" description="Glycine transporter" evidence="9">
    <location>
        <begin position="108"/>
        <end position="181"/>
    </location>
</feature>
<evidence type="ECO:0000256" key="5">
    <source>
        <dbReference type="ARBA" id="ARBA00022989"/>
    </source>
</evidence>
<accession>A0A842JJC6</accession>
<feature type="transmembrane region" description="Helical" evidence="8">
    <location>
        <begin position="19"/>
        <end position="39"/>
    </location>
</feature>
<proteinExistence type="inferred from homology"/>
<feature type="transmembrane region" description="Helical" evidence="8">
    <location>
        <begin position="188"/>
        <end position="205"/>
    </location>
</feature>
<dbReference type="EMBL" id="JACMSE010000008">
    <property type="protein sequence ID" value="MBC2889845.1"/>
    <property type="molecule type" value="Genomic_DNA"/>
</dbReference>
<evidence type="ECO:0000256" key="3">
    <source>
        <dbReference type="ARBA" id="ARBA00022475"/>
    </source>
</evidence>
<dbReference type="Proteomes" id="UP000587396">
    <property type="component" value="Unassembled WGS sequence"/>
</dbReference>
<reference evidence="10 11" key="1">
    <citation type="submission" date="2020-08" db="EMBL/GenBank/DDBJ databases">
        <authorList>
            <person name="Liu C."/>
            <person name="Sun Q."/>
        </authorList>
    </citation>
    <scope>NUCLEOTIDE SEQUENCE [LARGE SCALE GENOMIC DNA]</scope>
    <source>
        <strain evidence="10 11">N22</strain>
    </source>
</reference>
<feature type="transmembrane region" description="Helical" evidence="8">
    <location>
        <begin position="46"/>
        <end position="63"/>
    </location>
</feature>
<comment type="similarity">
    <text evidence="2">Belongs to the UPF0126 family.</text>
</comment>
<keyword evidence="5 8" id="KW-1133">Transmembrane helix</keyword>
<evidence type="ECO:0000256" key="2">
    <source>
        <dbReference type="ARBA" id="ARBA00008193"/>
    </source>
</evidence>
<gene>
    <name evidence="10" type="ORF">H7313_10910</name>
</gene>
<dbReference type="GO" id="GO:0005886">
    <property type="term" value="C:plasma membrane"/>
    <property type="evidence" value="ECO:0007669"/>
    <property type="project" value="UniProtKB-SubCell"/>
</dbReference>
<feature type="region of interest" description="Disordered" evidence="7">
    <location>
        <begin position="248"/>
        <end position="267"/>
    </location>
</feature>
<evidence type="ECO:0000256" key="1">
    <source>
        <dbReference type="ARBA" id="ARBA00004651"/>
    </source>
</evidence>
<name>A0A842JJC6_9ACTN</name>
<evidence type="ECO:0000256" key="4">
    <source>
        <dbReference type="ARBA" id="ARBA00022692"/>
    </source>
</evidence>
<feature type="transmembrane region" description="Helical" evidence="8">
    <location>
        <begin position="165"/>
        <end position="182"/>
    </location>
</feature>
<dbReference type="InterPro" id="IPR005115">
    <property type="entry name" value="Gly_transporter"/>
</dbReference>
<keyword evidence="11" id="KW-1185">Reference proteome</keyword>
<evidence type="ECO:0000313" key="11">
    <source>
        <dbReference type="Proteomes" id="UP000587396"/>
    </source>
</evidence>
<dbReference type="Pfam" id="PF03458">
    <property type="entry name" value="Gly_transporter"/>
    <property type="match status" value="2"/>
</dbReference>
<evidence type="ECO:0000313" key="10">
    <source>
        <dbReference type="EMBL" id="MBC2889845.1"/>
    </source>
</evidence>